<dbReference type="GO" id="GO:0043190">
    <property type="term" value="C:ATP-binding cassette (ABC) transporter complex"/>
    <property type="evidence" value="ECO:0007669"/>
    <property type="project" value="InterPro"/>
</dbReference>
<dbReference type="AlphaFoldDB" id="H1SE28"/>
<evidence type="ECO:0000313" key="3">
    <source>
        <dbReference type="Proteomes" id="UP000005808"/>
    </source>
</evidence>
<evidence type="ECO:0000313" key="2">
    <source>
        <dbReference type="EMBL" id="EHP39287.1"/>
    </source>
</evidence>
<dbReference type="Gene3D" id="3.40.190.120">
    <property type="entry name" value="Osmoprotection protein (prox), domain 2"/>
    <property type="match status" value="1"/>
</dbReference>
<dbReference type="PATRIC" id="fig|1127483.3.peg.6512"/>
<dbReference type="Gene3D" id="3.40.190.10">
    <property type="entry name" value="Periplasmic binding protein-like II"/>
    <property type="match status" value="1"/>
</dbReference>
<dbReference type="GO" id="GO:0022857">
    <property type="term" value="F:transmembrane transporter activity"/>
    <property type="evidence" value="ECO:0007669"/>
    <property type="project" value="InterPro"/>
</dbReference>
<dbReference type="Proteomes" id="UP000005808">
    <property type="component" value="Unassembled WGS sequence"/>
</dbReference>
<evidence type="ECO:0000259" key="1">
    <source>
        <dbReference type="Pfam" id="PF04069"/>
    </source>
</evidence>
<name>H1SE28_9BURK</name>
<comment type="caution">
    <text evidence="2">The sequence shown here is derived from an EMBL/GenBank/DDBJ whole genome shotgun (WGS) entry which is preliminary data.</text>
</comment>
<protein>
    <submittedName>
        <fullName evidence="2">Substrate-binding region of ABC-type glycine betaine transport system</fullName>
    </submittedName>
</protein>
<dbReference type="CDD" id="cd13611">
    <property type="entry name" value="PBP2_YehZ"/>
    <property type="match status" value="1"/>
</dbReference>
<proteinExistence type="predicted"/>
<gene>
    <name evidence="2" type="ORF">OR16_32653</name>
</gene>
<feature type="domain" description="ABC-type glycine betaine transport system substrate-binding" evidence="1">
    <location>
        <begin position="63"/>
        <end position="330"/>
    </location>
</feature>
<accession>H1SE28</accession>
<dbReference type="SUPFAM" id="SSF53850">
    <property type="entry name" value="Periplasmic binding protein-like II"/>
    <property type="match status" value="1"/>
</dbReference>
<dbReference type="Pfam" id="PF04069">
    <property type="entry name" value="OpuAC"/>
    <property type="match status" value="1"/>
</dbReference>
<reference evidence="2 3" key="1">
    <citation type="journal article" date="2012" name="J. Bacteriol.">
        <title>De Novo Genome Project of Cupriavidus basilensis OR16.</title>
        <authorList>
            <person name="Cserhati M."/>
            <person name="Kriszt B."/>
            <person name="Szoboszlay S."/>
            <person name="Toth A."/>
            <person name="Szabo I."/>
            <person name="Tancsics A."/>
            <person name="Nagy I."/>
            <person name="Horvath B."/>
            <person name="Nagy I."/>
            <person name="Kukolya J."/>
        </authorList>
    </citation>
    <scope>NUCLEOTIDE SEQUENCE [LARGE SCALE GENOMIC DNA]</scope>
    <source>
        <strain evidence="2 3">OR16</strain>
    </source>
</reference>
<dbReference type="InterPro" id="IPR007210">
    <property type="entry name" value="ABC_Gly_betaine_transp_sub-bd"/>
</dbReference>
<dbReference type="EMBL" id="AHJE01000098">
    <property type="protein sequence ID" value="EHP39287.1"/>
    <property type="molecule type" value="Genomic_DNA"/>
</dbReference>
<organism evidence="2 3">
    <name type="scientific">Cupriavidus basilensis OR16</name>
    <dbReference type="NCBI Taxonomy" id="1127483"/>
    <lineage>
        <taxon>Bacteria</taxon>
        <taxon>Pseudomonadati</taxon>
        <taxon>Pseudomonadota</taxon>
        <taxon>Betaproteobacteria</taxon>
        <taxon>Burkholderiales</taxon>
        <taxon>Burkholderiaceae</taxon>
        <taxon>Cupriavidus</taxon>
    </lineage>
</organism>
<sequence>MLPAPPRAGALMRAPNMKENPMHFITSALARAGRVARGRARMLASVAVLAAAAALALPAHADAIRVGGKNFTEQLILSSMTTQYLQAKGFTTELTAGLGSTLMRQAMESGQLDVVWDYTGTALIVFNKVEEKLGAEESYARVKTLDAARGLMWLDASGINNTYALAMPRKRAEAAGVTTLSAFAEKMRAAGENTAHPFAVDMEFAARPDGLEPLKARYQLPFSRRDVIQLDPGLVYTALKNDQVELGLVYTTDGRVKGFDLVLLEDDQHFFPAYNAVPVVRKATLQAHPELAGLLNALSAKLDNAAMTEMNYKVDIDQQPADKVAQEFLRGHGLI</sequence>